<keyword evidence="2" id="KW-0813">Transport</keyword>
<accession>A0A543GDD2</accession>
<evidence type="ECO:0000313" key="9">
    <source>
        <dbReference type="Proteomes" id="UP000319818"/>
    </source>
</evidence>
<name>A0A543GDD2_9PSEU</name>
<dbReference type="EMBL" id="VFPH01000001">
    <property type="protein sequence ID" value="TQM44090.1"/>
    <property type="molecule type" value="Genomic_DNA"/>
</dbReference>
<dbReference type="Proteomes" id="UP000319818">
    <property type="component" value="Unassembled WGS sequence"/>
</dbReference>
<evidence type="ECO:0000256" key="5">
    <source>
        <dbReference type="ARBA" id="ARBA00022989"/>
    </source>
</evidence>
<protein>
    <submittedName>
        <fullName evidence="8">Putative MFS family arabinose efflux permease</fullName>
    </submittedName>
</protein>
<dbReference type="SUPFAM" id="SSF103473">
    <property type="entry name" value="MFS general substrate transporter"/>
    <property type="match status" value="1"/>
</dbReference>
<dbReference type="GO" id="GO:0005886">
    <property type="term" value="C:plasma membrane"/>
    <property type="evidence" value="ECO:0007669"/>
    <property type="project" value="UniProtKB-SubCell"/>
</dbReference>
<evidence type="ECO:0000313" key="8">
    <source>
        <dbReference type="EMBL" id="TQM44090.1"/>
    </source>
</evidence>
<comment type="caution">
    <text evidence="8">The sequence shown here is derived from an EMBL/GenBank/DDBJ whole genome shotgun (WGS) entry which is preliminary data.</text>
</comment>
<dbReference type="OrthoDB" id="5494559at2"/>
<dbReference type="PANTHER" id="PTHR23513">
    <property type="entry name" value="INTEGRAL MEMBRANE EFFLUX PROTEIN-RELATED"/>
    <property type="match status" value="1"/>
</dbReference>
<evidence type="ECO:0000256" key="7">
    <source>
        <dbReference type="SAM" id="Phobius"/>
    </source>
</evidence>
<evidence type="ECO:0000256" key="1">
    <source>
        <dbReference type="ARBA" id="ARBA00004429"/>
    </source>
</evidence>
<keyword evidence="9" id="KW-1185">Reference proteome</keyword>
<feature type="transmembrane region" description="Helical" evidence="7">
    <location>
        <begin position="20"/>
        <end position="38"/>
    </location>
</feature>
<keyword evidence="4 7" id="KW-0812">Transmembrane</keyword>
<feature type="transmembrane region" description="Helical" evidence="7">
    <location>
        <begin position="107"/>
        <end position="127"/>
    </location>
</feature>
<feature type="transmembrane region" description="Helical" evidence="7">
    <location>
        <begin position="258"/>
        <end position="279"/>
    </location>
</feature>
<dbReference type="AlphaFoldDB" id="A0A543GDD2"/>
<keyword evidence="6 7" id="KW-0472">Membrane</keyword>
<dbReference type="Gene3D" id="1.20.1250.20">
    <property type="entry name" value="MFS general substrate transporter like domains"/>
    <property type="match status" value="1"/>
</dbReference>
<evidence type="ECO:0000256" key="2">
    <source>
        <dbReference type="ARBA" id="ARBA00022448"/>
    </source>
</evidence>
<sequence length="415" mass="41272">MKLILDTRPLRSSAPFRRVLAGGVLSTVGGQLAVVAVLQQTWELTSSPVAVGAIGLAQAVPMVVFGMVGGVLADAVDRRRLVLGTTLGQMVVAGLLAAQAFAGLDSLAVLLGLVALQSACGAIGAPARRTFAARLLPADQVGAGLALFNLGFQASMLVGPAIAGLVAARWGVGSCYAVDTLTFIAALYGVVRLPALPPDGAGTRPGLAAVVAGWRFIAGRPVLAGAFLTDLIATVLAMPIALFPVVNSERFGGDPQTLGLFLSAIAVGGIVAGLGSGAVTRSGRLGLVMLAAAGLWGVALAGFGMAPNPWLALGCLAVAGAADTISVISRGALVQLVTPDAYRGRVTAVEDVVGMAGPYLGNFRAGLVAGATTAGVAAVTGGLMCVVGIAAVAAWTPALRRSGMSAKPLSGHQTS</sequence>
<feature type="transmembrane region" description="Helical" evidence="7">
    <location>
        <begin position="80"/>
        <end position="101"/>
    </location>
</feature>
<organism evidence="8 9">
    <name type="scientific">Pseudonocardia cypriaca</name>
    <dbReference type="NCBI Taxonomy" id="882449"/>
    <lineage>
        <taxon>Bacteria</taxon>
        <taxon>Bacillati</taxon>
        <taxon>Actinomycetota</taxon>
        <taxon>Actinomycetes</taxon>
        <taxon>Pseudonocardiales</taxon>
        <taxon>Pseudonocardiaceae</taxon>
        <taxon>Pseudonocardia</taxon>
    </lineage>
</organism>
<dbReference type="RefSeq" id="WP_142098582.1">
    <property type="nucleotide sequence ID" value="NZ_VFPH01000001.1"/>
</dbReference>
<reference evidence="8 9" key="1">
    <citation type="submission" date="2019-06" db="EMBL/GenBank/DDBJ databases">
        <title>Sequencing the genomes of 1000 actinobacteria strains.</title>
        <authorList>
            <person name="Klenk H.-P."/>
        </authorList>
    </citation>
    <scope>NUCLEOTIDE SEQUENCE [LARGE SCALE GENOMIC DNA]</scope>
    <source>
        <strain evidence="8 9">DSM 45511</strain>
    </source>
</reference>
<feature type="transmembrane region" description="Helical" evidence="7">
    <location>
        <begin position="286"/>
        <end position="306"/>
    </location>
</feature>
<dbReference type="InterPro" id="IPR036259">
    <property type="entry name" value="MFS_trans_sf"/>
</dbReference>
<keyword evidence="5 7" id="KW-1133">Transmembrane helix</keyword>
<proteinExistence type="predicted"/>
<keyword evidence="3" id="KW-1003">Cell membrane</keyword>
<dbReference type="Pfam" id="PF05977">
    <property type="entry name" value="MFS_3"/>
    <property type="match status" value="1"/>
</dbReference>
<evidence type="ECO:0000256" key="4">
    <source>
        <dbReference type="ARBA" id="ARBA00022692"/>
    </source>
</evidence>
<evidence type="ECO:0000256" key="3">
    <source>
        <dbReference type="ARBA" id="ARBA00022475"/>
    </source>
</evidence>
<feature type="transmembrane region" description="Helical" evidence="7">
    <location>
        <begin position="50"/>
        <end position="73"/>
    </location>
</feature>
<gene>
    <name evidence="8" type="ORF">FB388_1451</name>
</gene>
<evidence type="ECO:0000256" key="6">
    <source>
        <dbReference type="ARBA" id="ARBA00023136"/>
    </source>
</evidence>
<feature type="transmembrane region" description="Helical" evidence="7">
    <location>
        <begin position="222"/>
        <end position="246"/>
    </location>
</feature>
<dbReference type="CDD" id="cd06173">
    <property type="entry name" value="MFS_MefA_like"/>
    <property type="match status" value="1"/>
</dbReference>
<feature type="transmembrane region" description="Helical" evidence="7">
    <location>
        <begin position="367"/>
        <end position="395"/>
    </location>
</feature>
<dbReference type="InterPro" id="IPR010290">
    <property type="entry name" value="TM_effector"/>
</dbReference>
<comment type="subcellular location">
    <subcellularLocation>
        <location evidence="1">Cell inner membrane</location>
        <topology evidence="1">Multi-pass membrane protein</topology>
    </subcellularLocation>
</comment>
<dbReference type="PANTHER" id="PTHR23513:SF9">
    <property type="entry name" value="ENTEROBACTIN EXPORTER ENTS"/>
    <property type="match status" value="1"/>
</dbReference>